<proteinExistence type="predicted"/>
<dbReference type="CDD" id="cd15482">
    <property type="entry name" value="Sialidase_non-viral"/>
    <property type="match status" value="1"/>
</dbReference>
<dbReference type="OrthoDB" id="9757947at2"/>
<dbReference type="RefSeq" id="WP_145241642.1">
    <property type="nucleotide sequence ID" value="NZ_CP036273.1"/>
</dbReference>
<dbReference type="InterPro" id="IPR015943">
    <property type="entry name" value="WD40/YVTN_repeat-like_dom_sf"/>
</dbReference>
<dbReference type="EMBL" id="CP036273">
    <property type="protein sequence ID" value="QDU22153.1"/>
    <property type="molecule type" value="Genomic_DNA"/>
</dbReference>
<dbReference type="KEGG" id="uli:ETAA1_41290"/>
<organism evidence="1 2">
    <name type="scientific">Urbifossiella limnaea</name>
    <dbReference type="NCBI Taxonomy" id="2528023"/>
    <lineage>
        <taxon>Bacteria</taxon>
        <taxon>Pseudomonadati</taxon>
        <taxon>Planctomycetota</taxon>
        <taxon>Planctomycetia</taxon>
        <taxon>Gemmatales</taxon>
        <taxon>Gemmataceae</taxon>
        <taxon>Urbifossiella</taxon>
    </lineage>
</organism>
<keyword evidence="2" id="KW-1185">Reference proteome</keyword>
<gene>
    <name evidence="1" type="ORF">ETAA1_41290</name>
</gene>
<dbReference type="AlphaFoldDB" id="A0A517XXH0"/>
<protein>
    <recommendedName>
        <fullName evidence="3">Exo-alpha-sialidase</fullName>
    </recommendedName>
</protein>
<dbReference type="Proteomes" id="UP000319576">
    <property type="component" value="Chromosome"/>
</dbReference>
<dbReference type="InterPro" id="IPR052025">
    <property type="entry name" value="Xyloglucanase_GH74"/>
</dbReference>
<evidence type="ECO:0000313" key="1">
    <source>
        <dbReference type="EMBL" id="QDU22153.1"/>
    </source>
</evidence>
<evidence type="ECO:0008006" key="3">
    <source>
        <dbReference type="Google" id="ProtNLM"/>
    </source>
</evidence>
<accession>A0A517XXH0</accession>
<name>A0A517XXH0_9BACT</name>
<dbReference type="GO" id="GO:0010411">
    <property type="term" value="P:xyloglucan metabolic process"/>
    <property type="evidence" value="ECO:0007669"/>
    <property type="project" value="TreeGrafter"/>
</dbReference>
<reference evidence="1 2" key="1">
    <citation type="submission" date="2019-02" db="EMBL/GenBank/DDBJ databases">
        <title>Deep-cultivation of Planctomycetes and their phenomic and genomic characterization uncovers novel biology.</title>
        <authorList>
            <person name="Wiegand S."/>
            <person name="Jogler M."/>
            <person name="Boedeker C."/>
            <person name="Pinto D."/>
            <person name="Vollmers J."/>
            <person name="Rivas-Marin E."/>
            <person name="Kohn T."/>
            <person name="Peeters S.H."/>
            <person name="Heuer A."/>
            <person name="Rast P."/>
            <person name="Oberbeckmann S."/>
            <person name="Bunk B."/>
            <person name="Jeske O."/>
            <person name="Meyerdierks A."/>
            <person name="Storesund J.E."/>
            <person name="Kallscheuer N."/>
            <person name="Luecker S."/>
            <person name="Lage O.M."/>
            <person name="Pohl T."/>
            <person name="Merkel B.J."/>
            <person name="Hornburger P."/>
            <person name="Mueller R.-W."/>
            <person name="Bruemmer F."/>
            <person name="Labrenz M."/>
            <person name="Spormann A.M."/>
            <person name="Op den Camp H."/>
            <person name="Overmann J."/>
            <person name="Amann R."/>
            <person name="Jetten M.S.M."/>
            <person name="Mascher T."/>
            <person name="Medema M.H."/>
            <person name="Devos D.P."/>
            <person name="Kaster A.-K."/>
            <person name="Ovreas L."/>
            <person name="Rohde M."/>
            <person name="Galperin M.Y."/>
            <person name="Jogler C."/>
        </authorList>
    </citation>
    <scope>NUCLEOTIDE SEQUENCE [LARGE SCALE GENOMIC DNA]</scope>
    <source>
        <strain evidence="1 2">ETA_A1</strain>
    </source>
</reference>
<dbReference type="Gene3D" id="2.130.10.10">
    <property type="entry name" value="YVTN repeat-like/Quinoprotein amine dehydrogenase"/>
    <property type="match status" value="1"/>
</dbReference>
<evidence type="ECO:0000313" key="2">
    <source>
        <dbReference type="Proteomes" id="UP000319576"/>
    </source>
</evidence>
<dbReference type="SUPFAM" id="SSF110296">
    <property type="entry name" value="Oligoxyloglucan reducing end-specific cellobiohydrolase"/>
    <property type="match status" value="1"/>
</dbReference>
<sequence>MSDRVLVSTRKGLFTLDRGPAGWGVGGVSFLAENVTLTHVDPRDGGWYAALNLGHFGVKLKFSPDQGKTWEDRAAPAYPEGEVVGTGDGKPPNPATLKLIWALESGDATQPGRLWCGTLPGGLFRSDDGSRSWELVRGLWDMPERMHWMGGGADHPGIHSVLRDPRDPNVLRVAVSTGGVWTSTDGGATWAVGTGMHADYMPPELRLNPVAQDPHIMRHCPAAPDRLWIQHHNGVFQSADGARTWAHVPNAAPSGFGFAVAVHPTDPDTAWFVPATKDERRVPVDGKLVVSRTRDGGASFDVLRNGLPTEPAYDIVYRHALAIDATGDRLAFGSTTGGVWLTEDGGDNWAQLAARLPPVHAVTYAP</sequence>
<dbReference type="PANTHER" id="PTHR43739">
    <property type="entry name" value="XYLOGLUCANASE (EUROFUNG)"/>
    <property type="match status" value="1"/>
</dbReference>
<dbReference type="PANTHER" id="PTHR43739:SF5">
    <property type="entry name" value="EXO-ALPHA-SIALIDASE"/>
    <property type="match status" value="1"/>
</dbReference>